<keyword evidence="1" id="KW-0560">Oxidoreductase</keyword>
<protein>
    <submittedName>
        <fullName evidence="4">Myo-inositol 2-dehydrogenase</fullName>
    </submittedName>
</protein>
<accession>A0A176X233</accession>
<organism evidence="4 5">
    <name type="scientific">Agrobacterium tumefaciens</name>
    <dbReference type="NCBI Taxonomy" id="358"/>
    <lineage>
        <taxon>Bacteria</taxon>
        <taxon>Pseudomonadati</taxon>
        <taxon>Pseudomonadota</taxon>
        <taxon>Alphaproteobacteria</taxon>
        <taxon>Hyphomicrobiales</taxon>
        <taxon>Rhizobiaceae</taxon>
        <taxon>Rhizobium/Agrobacterium group</taxon>
        <taxon>Agrobacterium</taxon>
        <taxon>Agrobacterium tumefaciens complex</taxon>
    </lineage>
</organism>
<dbReference type="SUPFAM" id="SSF51735">
    <property type="entry name" value="NAD(P)-binding Rossmann-fold domains"/>
    <property type="match status" value="1"/>
</dbReference>
<dbReference type="InterPro" id="IPR050463">
    <property type="entry name" value="Gfo/Idh/MocA_oxidrdct_glycsds"/>
</dbReference>
<gene>
    <name evidence="4" type="ORF">A7J57_10750</name>
</gene>
<sequence length="375" mass="41201">MAALGVGLIGTGYMGKCHALAWNNVTSVFGDVERPRLVTLAEVNPELAAKKAAEFGFVRSTGNWRYLLADPEIDVISVTTPNAFHPEMAIAALEAGKHVWCEKPMAPAFADAVKMRDAARRSGKAAAMGYNYIQNPVIRHIRRLIDEGAIGNVYHVRAEMDEDFMADATQPFYWKSEASSGYGALDDFAVHPLSLLYALFGHAQSAITDMVKPYETRPLAGGGERAVETHDLASVLLKLEGGISAVLIANRSAWGRKGRIAVQIYGSTGSILFDQERMNEFQLYTTDGRAEEQGFRTILTAPHHKPYDRFIPAPGHGLGFNDLKVIECRELIAAIEGEKAYIIDFEEGLKIERSIHAMARSFAEGRWVGTDEIAE</sequence>
<evidence type="ECO:0000259" key="2">
    <source>
        <dbReference type="Pfam" id="PF01408"/>
    </source>
</evidence>
<dbReference type="Pfam" id="PF01408">
    <property type="entry name" value="GFO_IDH_MocA"/>
    <property type="match status" value="1"/>
</dbReference>
<dbReference type="Proteomes" id="UP000077098">
    <property type="component" value="Unassembled WGS sequence"/>
</dbReference>
<evidence type="ECO:0000313" key="4">
    <source>
        <dbReference type="EMBL" id="OAE40725.1"/>
    </source>
</evidence>
<feature type="domain" description="GFO/IDH/MocA-like oxidoreductase" evidence="3">
    <location>
        <begin position="138"/>
        <end position="271"/>
    </location>
</feature>
<dbReference type="AlphaFoldDB" id="A0A176X233"/>
<dbReference type="RefSeq" id="WP_063950472.1">
    <property type="nucleotide sequence ID" value="NZ_LXPS01000036.1"/>
</dbReference>
<evidence type="ECO:0000313" key="5">
    <source>
        <dbReference type="Proteomes" id="UP000077098"/>
    </source>
</evidence>
<dbReference type="Pfam" id="PF22725">
    <property type="entry name" value="GFO_IDH_MocA_C3"/>
    <property type="match status" value="1"/>
</dbReference>
<dbReference type="InterPro" id="IPR055170">
    <property type="entry name" value="GFO_IDH_MocA-like_dom"/>
</dbReference>
<dbReference type="InterPro" id="IPR000683">
    <property type="entry name" value="Gfo/Idh/MocA-like_OxRdtase_N"/>
</dbReference>
<dbReference type="PANTHER" id="PTHR43818">
    <property type="entry name" value="BCDNA.GH03377"/>
    <property type="match status" value="1"/>
</dbReference>
<dbReference type="PANTHER" id="PTHR43818:SF11">
    <property type="entry name" value="BCDNA.GH03377"/>
    <property type="match status" value="1"/>
</dbReference>
<comment type="caution">
    <text evidence="4">The sequence shown here is derived from an EMBL/GenBank/DDBJ whole genome shotgun (WGS) entry which is preliminary data.</text>
</comment>
<evidence type="ECO:0000256" key="1">
    <source>
        <dbReference type="ARBA" id="ARBA00023002"/>
    </source>
</evidence>
<reference evidence="4 5" key="1">
    <citation type="submission" date="2016-05" db="EMBL/GenBank/DDBJ databases">
        <authorList>
            <person name="Lavstsen T."/>
            <person name="Jespersen J.S."/>
        </authorList>
    </citation>
    <scope>NUCLEOTIDE SEQUENCE [LARGE SCALE GENOMIC DNA]</scope>
    <source>
        <strain evidence="4 5">KCJ1736</strain>
    </source>
</reference>
<dbReference type="EMBL" id="LXPS01000036">
    <property type="protein sequence ID" value="OAE40725.1"/>
    <property type="molecule type" value="Genomic_DNA"/>
</dbReference>
<proteinExistence type="predicted"/>
<name>A0A176X233_AGRTU</name>
<dbReference type="Gene3D" id="3.40.50.720">
    <property type="entry name" value="NAD(P)-binding Rossmann-like Domain"/>
    <property type="match status" value="1"/>
</dbReference>
<dbReference type="GO" id="GO:0000166">
    <property type="term" value="F:nucleotide binding"/>
    <property type="evidence" value="ECO:0007669"/>
    <property type="project" value="InterPro"/>
</dbReference>
<evidence type="ECO:0000259" key="3">
    <source>
        <dbReference type="Pfam" id="PF22725"/>
    </source>
</evidence>
<dbReference type="Gene3D" id="3.30.360.10">
    <property type="entry name" value="Dihydrodipicolinate Reductase, domain 2"/>
    <property type="match status" value="1"/>
</dbReference>
<dbReference type="InterPro" id="IPR036291">
    <property type="entry name" value="NAD(P)-bd_dom_sf"/>
</dbReference>
<dbReference type="SUPFAM" id="SSF55347">
    <property type="entry name" value="Glyceraldehyde-3-phosphate dehydrogenase-like, C-terminal domain"/>
    <property type="match status" value="1"/>
</dbReference>
<dbReference type="GO" id="GO:0016491">
    <property type="term" value="F:oxidoreductase activity"/>
    <property type="evidence" value="ECO:0007669"/>
    <property type="project" value="UniProtKB-KW"/>
</dbReference>
<feature type="domain" description="Gfo/Idh/MocA-like oxidoreductase N-terminal" evidence="2">
    <location>
        <begin position="5"/>
        <end position="130"/>
    </location>
</feature>